<accession>A0A0D8XGC4</accession>
<dbReference type="OrthoDB" id="5850739at2759"/>
<sequence>MLIHITNINAWKCGIGPISGAISYVVAIPGNLVGVNRCCVEHDDLIDKMHIDRKEADRVFCQCLSDNGSW</sequence>
<organism evidence="1 2">
    <name type="scientific">Dictyocaulus viviparus</name>
    <name type="common">Bovine lungworm</name>
    <dbReference type="NCBI Taxonomy" id="29172"/>
    <lineage>
        <taxon>Eukaryota</taxon>
        <taxon>Metazoa</taxon>
        <taxon>Ecdysozoa</taxon>
        <taxon>Nematoda</taxon>
        <taxon>Chromadorea</taxon>
        <taxon>Rhabditida</taxon>
        <taxon>Rhabditina</taxon>
        <taxon>Rhabditomorpha</taxon>
        <taxon>Strongyloidea</taxon>
        <taxon>Metastrongylidae</taxon>
        <taxon>Dictyocaulus</taxon>
    </lineage>
</organism>
<gene>
    <name evidence="1" type="ORF">DICVIV_10279</name>
</gene>
<protein>
    <submittedName>
        <fullName evidence="1">Uncharacterized protein</fullName>
    </submittedName>
</protein>
<keyword evidence="2" id="KW-1185">Reference proteome</keyword>
<dbReference type="AlphaFoldDB" id="A0A0D8XGC4"/>
<evidence type="ECO:0000313" key="2">
    <source>
        <dbReference type="Proteomes" id="UP000053766"/>
    </source>
</evidence>
<reference evidence="1 2" key="1">
    <citation type="submission" date="2013-11" db="EMBL/GenBank/DDBJ databases">
        <title>Draft genome of the bovine lungworm Dictyocaulus viviparus.</title>
        <authorList>
            <person name="Mitreva M."/>
        </authorList>
    </citation>
    <scope>NUCLEOTIDE SEQUENCE [LARGE SCALE GENOMIC DNA]</scope>
    <source>
        <strain evidence="1 2">HannoverDv2000</strain>
    </source>
</reference>
<dbReference type="Proteomes" id="UP000053766">
    <property type="component" value="Unassembled WGS sequence"/>
</dbReference>
<proteinExistence type="predicted"/>
<reference evidence="2" key="2">
    <citation type="journal article" date="2016" name="Sci. Rep.">
        <title>Dictyocaulus viviparus genome, variome and transcriptome elucidate lungworm biology and support future intervention.</title>
        <authorList>
            <person name="McNulty S.N."/>
            <person name="Strube C."/>
            <person name="Rosa B.A."/>
            <person name="Martin J.C."/>
            <person name="Tyagi R."/>
            <person name="Choi Y.J."/>
            <person name="Wang Q."/>
            <person name="Hallsworth Pepin K."/>
            <person name="Zhang X."/>
            <person name="Ozersky P."/>
            <person name="Wilson R.K."/>
            <person name="Sternberg P.W."/>
            <person name="Gasser R.B."/>
            <person name="Mitreva M."/>
        </authorList>
    </citation>
    <scope>NUCLEOTIDE SEQUENCE [LARGE SCALE GENOMIC DNA]</scope>
    <source>
        <strain evidence="2">HannoverDv2000</strain>
    </source>
</reference>
<name>A0A0D8XGC4_DICVI</name>
<evidence type="ECO:0000313" key="1">
    <source>
        <dbReference type="EMBL" id="KJH43700.1"/>
    </source>
</evidence>
<dbReference type="EMBL" id="KN716533">
    <property type="protein sequence ID" value="KJH43700.1"/>
    <property type="molecule type" value="Genomic_DNA"/>
</dbReference>